<keyword evidence="3" id="KW-1185">Reference proteome</keyword>
<feature type="domain" description="Aminoglycoside phosphotransferase" evidence="1">
    <location>
        <begin position="122"/>
        <end position="286"/>
    </location>
</feature>
<gene>
    <name evidence="2" type="ORF">FPRO_15259</name>
</gene>
<dbReference type="Gene3D" id="3.90.1200.10">
    <property type="match status" value="1"/>
</dbReference>
<dbReference type="GeneID" id="42060116"/>
<dbReference type="Proteomes" id="UP000183971">
    <property type="component" value="Unassembled WGS sequence"/>
</dbReference>
<dbReference type="SUPFAM" id="SSF56112">
    <property type="entry name" value="Protein kinase-like (PK-like)"/>
    <property type="match status" value="1"/>
</dbReference>
<evidence type="ECO:0000313" key="3">
    <source>
        <dbReference type="Proteomes" id="UP000183971"/>
    </source>
</evidence>
<name>A0A1L7VYQ1_FUSPR</name>
<sequence>MQEQDLLQQLENTAFACSSLIRLSGGSANYVYRGILIHAMPARDNAWDMESVIVKYSLGYVPGNAGFKLDLSRCSVENTVLEYLNQSSLLTMEVKIPVTYFLDLNAHRGIAVQQDFHHSTDIASIIRSTELSGLWTKSQALSTSQEVGNWLRHFHEWASEPQQADFRSKVGCNEPMQRLKHKVTYGTFIEILKNFPGILGKNIRALEMVKERAELELHDLTSGRDGPDRGMIHGDCWMGNVILTKYPPAPIGRDTARDIIFIDWEMCQFGHRAYDLGHMIGDLYEAHHFHGSNIALTMIRGFIDGYGEIGDEMAFRTAIHTGVQLLGWYNRRAPSDVMKGAEEQILSAAKISTHFIVGGGEREKKWFRGTPLAPLFHPAT</sequence>
<proteinExistence type="predicted"/>
<dbReference type="EMBL" id="FJOF01000009">
    <property type="protein sequence ID" value="CZR45565.1"/>
    <property type="molecule type" value="Genomic_DNA"/>
</dbReference>
<dbReference type="InterPro" id="IPR011009">
    <property type="entry name" value="Kinase-like_dom_sf"/>
</dbReference>
<dbReference type="VEuPathDB" id="FungiDB:FPRO_15259"/>
<accession>A0A1L7VYQ1</accession>
<organism evidence="2 3">
    <name type="scientific">Fusarium proliferatum (strain ET1)</name>
    <name type="common">Orchid endophyte fungus</name>
    <dbReference type="NCBI Taxonomy" id="1227346"/>
    <lineage>
        <taxon>Eukaryota</taxon>
        <taxon>Fungi</taxon>
        <taxon>Dikarya</taxon>
        <taxon>Ascomycota</taxon>
        <taxon>Pezizomycotina</taxon>
        <taxon>Sordariomycetes</taxon>
        <taxon>Hypocreomycetidae</taxon>
        <taxon>Hypocreales</taxon>
        <taxon>Nectriaceae</taxon>
        <taxon>Fusarium</taxon>
        <taxon>Fusarium fujikuroi species complex</taxon>
    </lineage>
</organism>
<comment type="caution">
    <text evidence="2">The sequence shown here is derived from an EMBL/GenBank/DDBJ whole genome shotgun (WGS) entry which is preliminary data.</text>
</comment>
<reference evidence="3" key="1">
    <citation type="journal article" date="2016" name="Genome Biol. Evol.">
        <title>Comparative 'omics' of the Fusarium fujikuroi species complex highlights differences in genetic potential and metabolite synthesis.</title>
        <authorList>
            <person name="Niehaus E.-M."/>
            <person name="Muensterkoetter M."/>
            <person name="Proctor R.H."/>
            <person name="Brown D.W."/>
            <person name="Sharon A."/>
            <person name="Idan Y."/>
            <person name="Oren-Young L."/>
            <person name="Sieber C.M."/>
            <person name="Novak O."/>
            <person name="Pencik A."/>
            <person name="Tarkowska D."/>
            <person name="Hromadova K."/>
            <person name="Freeman S."/>
            <person name="Maymon M."/>
            <person name="Elazar M."/>
            <person name="Youssef S.A."/>
            <person name="El-Shabrawy E.S.M."/>
            <person name="Shalaby A.B.A."/>
            <person name="Houterman P."/>
            <person name="Brock N.L."/>
            <person name="Burkhardt I."/>
            <person name="Tsavkelova E.A."/>
            <person name="Dickschat J.S."/>
            <person name="Galuszka P."/>
            <person name="Gueldener U."/>
            <person name="Tudzynski B."/>
        </authorList>
    </citation>
    <scope>NUCLEOTIDE SEQUENCE [LARGE SCALE GENOMIC DNA]</scope>
    <source>
        <strain evidence="3">ET1</strain>
    </source>
</reference>
<dbReference type="Pfam" id="PF01636">
    <property type="entry name" value="APH"/>
    <property type="match status" value="1"/>
</dbReference>
<evidence type="ECO:0000259" key="1">
    <source>
        <dbReference type="Pfam" id="PF01636"/>
    </source>
</evidence>
<dbReference type="RefSeq" id="XP_031086099.1">
    <property type="nucleotide sequence ID" value="XM_031220440.1"/>
</dbReference>
<protein>
    <recommendedName>
        <fullName evidence="1">Aminoglycoside phosphotransferase domain-containing protein</fullName>
    </recommendedName>
</protein>
<dbReference type="InterPro" id="IPR002575">
    <property type="entry name" value="Aminoglycoside_PTrfase"/>
</dbReference>
<dbReference type="Gene3D" id="3.30.200.20">
    <property type="entry name" value="Phosphorylase Kinase, domain 1"/>
    <property type="match status" value="1"/>
</dbReference>
<dbReference type="AlphaFoldDB" id="A0A1L7VYQ1"/>
<evidence type="ECO:0000313" key="2">
    <source>
        <dbReference type="EMBL" id="CZR45565.1"/>
    </source>
</evidence>